<evidence type="ECO:0000313" key="1">
    <source>
        <dbReference type="EMBL" id="GAH44721.1"/>
    </source>
</evidence>
<dbReference type="AlphaFoldDB" id="X1FGF0"/>
<reference evidence="1" key="1">
    <citation type="journal article" date="2014" name="Front. Microbiol.">
        <title>High frequency of phylogenetically diverse reductive dehalogenase-homologous genes in deep subseafloor sedimentary metagenomes.</title>
        <authorList>
            <person name="Kawai M."/>
            <person name="Futagami T."/>
            <person name="Toyoda A."/>
            <person name="Takaki Y."/>
            <person name="Nishi S."/>
            <person name="Hori S."/>
            <person name="Arai W."/>
            <person name="Tsubouchi T."/>
            <person name="Morono Y."/>
            <person name="Uchiyama I."/>
            <person name="Ito T."/>
            <person name="Fujiyama A."/>
            <person name="Inagaki F."/>
            <person name="Takami H."/>
        </authorList>
    </citation>
    <scope>NUCLEOTIDE SEQUENCE</scope>
    <source>
        <strain evidence="1">Expedition CK06-06</strain>
    </source>
</reference>
<organism evidence="1">
    <name type="scientific">marine sediment metagenome</name>
    <dbReference type="NCBI Taxonomy" id="412755"/>
    <lineage>
        <taxon>unclassified sequences</taxon>
        <taxon>metagenomes</taxon>
        <taxon>ecological metagenomes</taxon>
    </lineage>
</organism>
<sequence>DNLRRGTALWQSTLQIDLAPYTFAVNGSEIINRDMFMMNVLKMGAVRSLITLNSVVLIGDYIYVNFDLLQGQKPTLSVNWLDHEGYSEYVTWQKGFKLSRGYPFGKKDIPKFKTGYYKTISWLNGHGFFIFKNRFKVLFFHFVDPTGVLNFCSGVYHYDFRV</sequence>
<accession>X1FGF0</accession>
<proteinExistence type="predicted"/>
<protein>
    <submittedName>
        <fullName evidence="1">Uncharacterized protein</fullName>
    </submittedName>
</protein>
<feature type="non-terminal residue" evidence="1">
    <location>
        <position position="1"/>
    </location>
</feature>
<comment type="caution">
    <text evidence="1">The sequence shown here is derived from an EMBL/GenBank/DDBJ whole genome shotgun (WGS) entry which is preliminary data.</text>
</comment>
<dbReference type="EMBL" id="BARU01011419">
    <property type="protein sequence ID" value="GAH44721.1"/>
    <property type="molecule type" value="Genomic_DNA"/>
</dbReference>
<gene>
    <name evidence="1" type="ORF">S03H2_21447</name>
</gene>
<name>X1FGF0_9ZZZZ</name>